<keyword evidence="2" id="KW-0134">Cell wall</keyword>
<dbReference type="Pfam" id="PF07554">
    <property type="entry name" value="FIVAR"/>
    <property type="match status" value="2"/>
</dbReference>
<keyword evidence="5" id="KW-0572">Peptidoglycan-anchor</keyword>
<dbReference type="Pfam" id="PF05031">
    <property type="entry name" value="NEAT"/>
    <property type="match status" value="6"/>
</dbReference>
<protein>
    <recommendedName>
        <fullName evidence="12">S-layer homology domain-containing protein</fullName>
    </recommendedName>
</protein>
<evidence type="ECO:0000256" key="7">
    <source>
        <dbReference type="SAM" id="SignalP"/>
    </source>
</evidence>
<feature type="region of interest" description="Disordered" evidence="6">
    <location>
        <begin position="952"/>
        <end position="985"/>
    </location>
</feature>
<reference evidence="10 11" key="1">
    <citation type="submission" date="2019-02" db="EMBL/GenBank/DDBJ databases">
        <title>Paenibacillus sp. nov., isolated from surface-sterilized tissue of Thalictrum simplex L.</title>
        <authorList>
            <person name="Tuo L."/>
        </authorList>
    </citation>
    <scope>NUCLEOTIDE SEQUENCE [LARGE SCALE GENOMIC DNA]</scope>
    <source>
        <strain evidence="10 11">N2SHLJ1</strain>
    </source>
</reference>
<comment type="caution">
    <text evidence="10">The sequence shown here is derived from an EMBL/GenBank/DDBJ whole genome shotgun (WGS) entry which is preliminary data.</text>
</comment>
<dbReference type="PROSITE" id="PS51272">
    <property type="entry name" value="SLH"/>
    <property type="match status" value="3"/>
</dbReference>
<keyword evidence="11" id="KW-1185">Reference proteome</keyword>
<dbReference type="InterPro" id="IPR006635">
    <property type="entry name" value="NEAT_dom"/>
</dbReference>
<dbReference type="SUPFAM" id="SSF49384">
    <property type="entry name" value="Carbohydrate-binding domain"/>
    <property type="match status" value="1"/>
</dbReference>
<feature type="domain" description="NEAT" evidence="8">
    <location>
        <begin position="368"/>
        <end position="494"/>
    </location>
</feature>
<evidence type="ECO:0000256" key="2">
    <source>
        <dbReference type="ARBA" id="ARBA00022512"/>
    </source>
</evidence>
<dbReference type="InterPro" id="IPR008965">
    <property type="entry name" value="CBM2/CBM3_carb-bd_dom_sf"/>
</dbReference>
<evidence type="ECO:0000256" key="6">
    <source>
        <dbReference type="SAM" id="MobiDB-lite"/>
    </source>
</evidence>
<proteinExistence type="predicted"/>
<dbReference type="CDD" id="cd08547">
    <property type="entry name" value="Type_II_cohesin"/>
    <property type="match status" value="1"/>
</dbReference>
<dbReference type="Pfam" id="PF00395">
    <property type="entry name" value="SLH"/>
    <property type="match status" value="3"/>
</dbReference>
<evidence type="ECO:0000313" key="10">
    <source>
        <dbReference type="EMBL" id="TBL73913.1"/>
    </source>
</evidence>
<dbReference type="OrthoDB" id="504962at2"/>
<feature type="domain" description="SLH" evidence="9">
    <location>
        <begin position="1379"/>
        <end position="1439"/>
    </location>
</feature>
<comment type="subcellular location">
    <subcellularLocation>
        <location evidence="1">Secreted</location>
        <location evidence="1">Cell wall</location>
        <topology evidence="1">Peptidoglycan-anchor</topology>
    </subcellularLocation>
</comment>
<dbReference type="InterPro" id="IPR001119">
    <property type="entry name" value="SLH_dom"/>
</dbReference>
<dbReference type="SUPFAM" id="SSF158911">
    <property type="entry name" value="NEAT domain-like"/>
    <property type="match status" value="6"/>
</dbReference>
<gene>
    <name evidence="10" type="ORF">EYB31_25740</name>
</gene>
<feature type="compositionally biased region" description="Gly residues" evidence="6">
    <location>
        <begin position="969"/>
        <end position="985"/>
    </location>
</feature>
<dbReference type="Proteomes" id="UP000293142">
    <property type="component" value="Unassembled WGS sequence"/>
</dbReference>
<dbReference type="CDD" id="cd06920">
    <property type="entry name" value="NEAT"/>
    <property type="match status" value="6"/>
</dbReference>
<dbReference type="Gene3D" id="2.60.40.1850">
    <property type="match status" value="7"/>
</dbReference>
<evidence type="ECO:0000256" key="5">
    <source>
        <dbReference type="ARBA" id="ARBA00023088"/>
    </source>
</evidence>
<dbReference type="PANTHER" id="PTHR37824:SF1">
    <property type="entry name" value="IRON-REGULATED SURFACE DETERMINANT PROTEIN C"/>
    <property type="match status" value="1"/>
</dbReference>
<keyword evidence="4 7" id="KW-0732">Signal</keyword>
<feature type="domain" description="NEAT" evidence="8">
    <location>
        <begin position="493"/>
        <end position="621"/>
    </location>
</feature>
<feature type="domain" description="NEAT" evidence="8">
    <location>
        <begin position="994"/>
        <end position="1115"/>
    </location>
</feature>
<evidence type="ECO:0000256" key="3">
    <source>
        <dbReference type="ARBA" id="ARBA00022525"/>
    </source>
</evidence>
<organism evidence="10 11">
    <name type="scientific">Paenibacillus thalictri</name>
    <dbReference type="NCBI Taxonomy" id="2527873"/>
    <lineage>
        <taxon>Bacteria</taxon>
        <taxon>Bacillati</taxon>
        <taxon>Bacillota</taxon>
        <taxon>Bacilli</taxon>
        <taxon>Bacillales</taxon>
        <taxon>Paenibacillaceae</taxon>
        <taxon>Paenibacillus</taxon>
    </lineage>
</organism>
<dbReference type="PROSITE" id="PS50978">
    <property type="entry name" value="NEAT"/>
    <property type="match status" value="6"/>
</dbReference>
<dbReference type="Gene3D" id="2.60.40.680">
    <property type="match status" value="1"/>
</dbReference>
<feature type="chain" id="PRO_5020361512" description="S-layer homology domain-containing protein" evidence="7">
    <location>
        <begin position="30"/>
        <end position="1494"/>
    </location>
</feature>
<accession>A0A4Q9DN93</accession>
<dbReference type="Gene3D" id="1.20.1270.90">
    <property type="entry name" value="AF1782-like"/>
    <property type="match status" value="2"/>
</dbReference>
<evidence type="ECO:0000256" key="1">
    <source>
        <dbReference type="ARBA" id="ARBA00004168"/>
    </source>
</evidence>
<evidence type="ECO:0008006" key="12">
    <source>
        <dbReference type="Google" id="ProtNLM"/>
    </source>
</evidence>
<dbReference type="SMART" id="SM00725">
    <property type="entry name" value="NEAT"/>
    <property type="match status" value="6"/>
</dbReference>
<name>A0A4Q9DN93_9BACL</name>
<evidence type="ECO:0000259" key="8">
    <source>
        <dbReference type="PROSITE" id="PS50978"/>
    </source>
</evidence>
<dbReference type="InterPro" id="IPR050436">
    <property type="entry name" value="IsdA"/>
</dbReference>
<sequence length="1494" mass="160456">MNRQFKKMMSGLLVLFMVLTGVPVPAAMAADGDPVAGVTAVTTSVYSGTKLDLTQTISNVSNSVYQQVYGYEATITFDSSKLELTGLSTSQKNFNTPTKTEITPGQYKINVDLKSGSSPVTVGTNAANILQPTFTAKSVSTASTATVSFSDISLVNQSGGKLKASDTSLTLNVLPAVTYDLNLQSWDATKDQAYAAMERYLVKPAKLSVVQGKKIVTLALNSGDIIPDFNVEQSGELSASKIVSFDEVAKTRTFQFEVDDLSKLLNVQVHVLSLQPAHEARYNFRLKFDVGNNMQLNTLITEAQTYYNITSEGTVNGQAAAGSKAVLQTAINAAKTVADNVVATQQQVDQATVTLQAALDSFNASRALLDGDYNIGFMIYKKGTSEQSVMYDYVDPASGKLTVQGDKKYVSFKLKQSAEIKSFKTEKAGVLTETETVDQDTSANTRVVRFEVSDLQSRSNGWVKIYWQLPPPIGLYDHEYDVEIGLSNIPVFDAGKINDLTFDVWTADKTALYPQMAGFFKKPGKIMTRQGKKTVALTLTSGTLISSLKVGQNGVLKEAEIANTDTVANLRTFQFEVNDLSDFFDAQLTVPAANHTYTFSLKFDVGAQSPLNMLITNAQSRYNVAVEGTENGQYPVGSKAVLLAAINAAKVVASNAGATQQQVNDATAALKTALDTFNASVINSNTSPGTGAAAIPDGTYNIDYTIFKKDSNERSVMYDYVDRSSGKLLVQGGKKYVSFTLNKSAEITSFKTSTGTDSSGNAIFVEATNSDINTTANTRVVKFEVNDLSARLLGTVKIYWQVSPDFLYNEQYEIELGFGSVNLPITQTVNAGQYNFGFTAPADDPSAPPITNLVDTTGGLKVQNGKQTVTFKLKSGVSASKINQLNTDGTIKRTFTPTVTTETAAKSPGLVRVLAAGDSNMSFDVDDLTATYQLFLMTGGVESSYRMQFSSISPTGTVDSGNGNNENGNGTGGTGGSTGGSSGGCGSCGSTTTFTDGKYTMNYTIMKYGTSEPSVMQGYVITPGLLSVENGKMYFSLTLKQSKEITSFQTESSGSLTETEVVSKDDKQNTRVVKFEVKDLSSRLKGWVKIDWAEMNYFHSYDVEISFDKSSAQKTSSDATLGGGGAASAVASLKDGEYDLDFKTLQYKSNLDSNYNSLFAHPAKLIVKDSKRTVSLTINDHKRVDDFKMETVKPIENAAEYGMKVTSETVLSSIAAQSTNEEANTRVVNFEVKDFTSPIHVQLALVIPPTDEELAQHEKAVEQAKTNGDGYIPTLKKNLENVDVDLLFNIDALGKKIEEQQAAEQAAAANGGDQGTAAGLSDIGNHWAKASIEQAVSLGIVNGYEDGTFRPNGEVTRSEFTVMLNRALKLEGQKADLTFSDLSNVPDWVKPSLEQAVGAGIISSYEDGTFRGGQNISRAEIAVMVVRALGLPTDANDKLIFADAGQVPQWAYAQIAAASKKGIINGRDNNLFAPNASATRAEAVTLILALLANK</sequence>
<evidence type="ECO:0000313" key="11">
    <source>
        <dbReference type="Proteomes" id="UP000293142"/>
    </source>
</evidence>
<keyword evidence="3" id="KW-0964">Secreted</keyword>
<dbReference type="InterPro" id="IPR037250">
    <property type="entry name" value="NEAT_dom_sf"/>
</dbReference>
<dbReference type="GO" id="GO:0030246">
    <property type="term" value="F:carbohydrate binding"/>
    <property type="evidence" value="ECO:0007669"/>
    <property type="project" value="InterPro"/>
</dbReference>
<feature type="domain" description="NEAT" evidence="8">
    <location>
        <begin position="174"/>
        <end position="302"/>
    </location>
</feature>
<dbReference type="PANTHER" id="PTHR37824">
    <property type="entry name" value="IRON-REGULATED SURFACE DETERMINANT PROTEIN C"/>
    <property type="match status" value="1"/>
</dbReference>
<feature type="signal peptide" evidence="7">
    <location>
        <begin position="1"/>
        <end position="29"/>
    </location>
</feature>
<evidence type="ECO:0000259" key="9">
    <source>
        <dbReference type="PROSITE" id="PS51272"/>
    </source>
</evidence>
<feature type="domain" description="SLH" evidence="9">
    <location>
        <begin position="1315"/>
        <end position="1378"/>
    </location>
</feature>
<feature type="domain" description="SLH" evidence="9">
    <location>
        <begin position="1441"/>
        <end position="1494"/>
    </location>
</feature>
<feature type="domain" description="NEAT" evidence="8">
    <location>
        <begin position="1133"/>
        <end position="1274"/>
    </location>
</feature>
<feature type="domain" description="NEAT" evidence="8">
    <location>
        <begin position="695"/>
        <end position="826"/>
    </location>
</feature>
<dbReference type="EMBL" id="SIRE01000020">
    <property type="protein sequence ID" value="TBL73913.1"/>
    <property type="molecule type" value="Genomic_DNA"/>
</dbReference>
<dbReference type="RefSeq" id="WP_131016319.1">
    <property type="nucleotide sequence ID" value="NZ_SIRE01000020.1"/>
</dbReference>
<evidence type="ECO:0000256" key="4">
    <source>
        <dbReference type="ARBA" id="ARBA00022729"/>
    </source>
</evidence>